<sequence length="217" mass="24202">MEAPLICLFYYHVCIIIITMCGTKLVEAIESPNYTVAASESDFEIRLYRESSWLSASVQGTSFTQSTRIGFHRLYQYMHGGNMDSSRMAFTAPVLTSINSSTSSSPQHGNEYVVMSYMSAKYNGKHPEPNPELNLQVEKWKAHCIAVRKFSGFARDDNINTEVEALRNSLSGKAATIQDKGTYAIAQYNDSRQISGRLNEVWINVSGPFGQCCPPSQ</sequence>
<keyword evidence="2" id="KW-0732">Signal</keyword>
<organism evidence="3 4">
    <name type="scientific">Acacia crassicarpa</name>
    <name type="common">northern wattle</name>
    <dbReference type="NCBI Taxonomy" id="499986"/>
    <lineage>
        <taxon>Eukaryota</taxon>
        <taxon>Viridiplantae</taxon>
        <taxon>Streptophyta</taxon>
        <taxon>Embryophyta</taxon>
        <taxon>Tracheophyta</taxon>
        <taxon>Spermatophyta</taxon>
        <taxon>Magnoliopsida</taxon>
        <taxon>eudicotyledons</taxon>
        <taxon>Gunneridae</taxon>
        <taxon>Pentapetalae</taxon>
        <taxon>rosids</taxon>
        <taxon>fabids</taxon>
        <taxon>Fabales</taxon>
        <taxon>Fabaceae</taxon>
        <taxon>Caesalpinioideae</taxon>
        <taxon>mimosoid clade</taxon>
        <taxon>Acacieae</taxon>
        <taxon>Acacia</taxon>
    </lineage>
</organism>
<dbReference type="Pfam" id="PF04832">
    <property type="entry name" value="SOUL"/>
    <property type="match status" value="1"/>
</dbReference>
<feature type="signal peptide" evidence="2">
    <location>
        <begin position="1"/>
        <end position="28"/>
    </location>
</feature>
<evidence type="ECO:0000313" key="4">
    <source>
        <dbReference type="Proteomes" id="UP001293593"/>
    </source>
</evidence>
<dbReference type="PANTHER" id="PTHR11220">
    <property type="entry name" value="HEME-BINDING PROTEIN-RELATED"/>
    <property type="match status" value="1"/>
</dbReference>
<feature type="chain" id="PRO_5041903893" description="Heme-binding protein 2-like" evidence="2">
    <location>
        <begin position="29"/>
        <end position="217"/>
    </location>
</feature>
<dbReference type="EMBL" id="JAWXYG010000009">
    <property type="protein sequence ID" value="KAK4263160.1"/>
    <property type="molecule type" value="Genomic_DNA"/>
</dbReference>
<dbReference type="InterPro" id="IPR011256">
    <property type="entry name" value="Reg_factor_effector_dom_sf"/>
</dbReference>
<comment type="similarity">
    <text evidence="1">Belongs to the HEBP family.</text>
</comment>
<evidence type="ECO:0008006" key="5">
    <source>
        <dbReference type="Google" id="ProtNLM"/>
    </source>
</evidence>
<dbReference type="Proteomes" id="UP001293593">
    <property type="component" value="Unassembled WGS sequence"/>
</dbReference>
<proteinExistence type="inferred from homology"/>
<evidence type="ECO:0000256" key="1">
    <source>
        <dbReference type="ARBA" id="ARBA00009817"/>
    </source>
</evidence>
<dbReference type="AlphaFoldDB" id="A0AAE1J3P3"/>
<reference evidence="3" key="1">
    <citation type="submission" date="2023-10" db="EMBL/GenBank/DDBJ databases">
        <title>Chromosome-level genome of the transformable northern wattle, Acacia crassicarpa.</title>
        <authorList>
            <person name="Massaro I."/>
            <person name="Sinha N.R."/>
            <person name="Poethig S."/>
            <person name="Leichty A.R."/>
        </authorList>
    </citation>
    <scope>NUCLEOTIDE SEQUENCE</scope>
    <source>
        <strain evidence="3">Acra3RX</strain>
        <tissue evidence="3">Leaf</tissue>
    </source>
</reference>
<keyword evidence="4" id="KW-1185">Reference proteome</keyword>
<name>A0AAE1J3P3_9FABA</name>
<dbReference type="InterPro" id="IPR006917">
    <property type="entry name" value="SOUL_heme-bd"/>
</dbReference>
<evidence type="ECO:0000256" key="2">
    <source>
        <dbReference type="SAM" id="SignalP"/>
    </source>
</evidence>
<comment type="caution">
    <text evidence="3">The sequence shown here is derived from an EMBL/GenBank/DDBJ whole genome shotgun (WGS) entry which is preliminary data.</text>
</comment>
<dbReference type="SUPFAM" id="SSF55136">
    <property type="entry name" value="Probable bacterial effector-binding domain"/>
    <property type="match status" value="1"/>
</dbReference>
<gene>
    <name evidence="3" type="ORF">QN277_028616</name>
</gene>
<dbReference type="PANTHER" id="PTHR11220:SF36">
    <property type="entry name" value="SOUL HEME-BINDING PROTEIN"/>
    <property type="match status" value="1"/>
</dbReference>
<dbReference type="Gene3D" id="3.20.80.10">
    <property type="entry name" value="Regulatory factor, effector binding domain"/>
    <property type="match status" value="1"/>
</dbReference>
<dbReference type="FunFam" id="3.20.80.10:FF:000002">
    <property type="entry name" value="Heme-binding protein 2"/>
    <property type="match status" value="1"/>
</dbReference>
<accession>A0AAE1J3P3</accession>
<evidence type="ECO:0000313" key="3">
    <source>
        <dbReference type="EMBL" id="KAK4263160.1"/>
    </source>
</evidence>
<protein>
    <recommendedName>
        <fullName evidence="5">Heme-binding protein 2-like</fullName>
    </recommendedName>
</protein>